<dbReference type="GO" id="GO:0003677">
    <property type="term" value="F:DNA binding"/>
    <property type="evidence" value="ECO:0007669"/>
    <property type="project" value="InterPro"/>
</dbReference>
<dbReference type="GO" id="GO:0004803">
    <property type="term" value="F:transposase activity"/>
    <property type="evidence" value="ECO:0007669"/>
    <property type="project" value="InterPro"/>
</dbReference>
<protein>
    <submittedName>
        <fullName evidence="2">IS200/IS605 family transposase</fullName>
    </submittedName>
</protein>
<dbReference type="PANTHER" id="PTHR33360">
    <property type="entry name" value="TRANSPOSASE FOR INSERTION SEQUENCE ELEMENT IS200"/>
    <property type="match status" value="1"/>
</dbReference>
<gene>
    <name evidence="2" type="ORF">GCM10007971_36740</name>
</gene>
<name>A0A917Y5T7_9BACI</name>
<reference evidence="2" key="2">
    <citation type="submission" date="2020-09" db="EMBL/GenBank/DDBJ databases">
        <authorList>
            <person name="Sun Q."/>
            <person name="Ohkuma M."/>
        </authorList>
    </citation>
    <scope>NUCLEOTIDE SEQUENCE</scope>
    <source>
        <strain evidence="2">JCM 17251</strain>
    </source>
</reference>
<dbReference type="EMBL" id="BMOS01000047">
    <property type="protein sequence ID" value="GGN66566.1"/>
    <property type="molecule type" value="Genomic_DNA"/>
</dbReference>
<dbReference type="Proteomes" id="UP000624041">
    <property type="component" value="Unassembled WGS sequence"/>
</dbReference>
<evidence type="ECO:0000313" key="2">
    <source>
        <dbReference type="EMBL" id="GGN66566.1"/>
    </source>
</evidence>
<dbReference type="NCBIfam" id="NF033573">
    <property type="entry name" value="transpos_IS200"/>
    <property type="match status" value="1"/>
</dbReference>
<organism evidence="2 3">
    <name type="scientific">Oceanobacillus indicireducens</name>
    <dbReference type="NCBI Taxonomy" id="1004261"/>
    <lineage>
        <taxon>Bacteria</taxon>
        <taxon>Bacillati</taxon>
        <taxon>Bacillota</taxon>
        <taxon>Bacilli</taxon>
        <taxon>Bacillales</taxon>
        <taxon>Bacillaceae</taxon>
        <taxon>Oceanobacillus</taxon>
    </lineage>
</organism>
<dbReference type="InterPro" id="IPR002686">
    <property type="entry name" value="Transposase_17"/>
</dbReference>
<evidence type="ECO:0000259" key="1">
    <source>
        <dbReference type="SMART" id="SM01321"/>
    </source>
</evidence>
<dbReference type="InterPro" id="IPR036515">
    <property type="entry name" value="Transposase_17_sf"/>
</dbReference>
<sequence>MDGYKKNSHAVYDIKYHVIWVTKYRYKVLSGQIAYRTRELIRQGCEARGITILQGSVGKDHIHLLISCPPSLALSKIMQYLKGRSSRLLQDQFPDLKMKYWGQHLWARDYFCATVGNVDEETIRSYIANQFSGEKNDRFRIED</sequence>
<comment type="caution">
    <text evidence="2">The sequence shown here is derived from an EMBL/GenBank/DDBJ whole genome shotgun (WGS) entry which is preliminary data.</text>
</comment>
<dbReference type="SMART" id="SM01321">
    <property type="entry name" value="Y1_Tnp"/>
    <property type="match status" value="1"/>
</dbReference>
<proteinExistence type="predicted"/>
<dbReference type="SUPFAM" id="SSF143422">
    <property type="entry name" value="Transposase IS200-like"/>
    <property type="match status" value="1"/>
</dbReference>
<reference evidence="2" key="1">
    <citation type="journal article" date="2014" name="Int. J. Syst. Evol. Microbiol.">
        <title>Complete genome sequence of Corynebacterium casei LMG S-19264T (=DSM 44701T), isolated from a smear-ripened cheese.</title>
        <authorList>
            <consortium name="US DOE Joint Genome Institute (JGI-PGF)"/>
            <person name="Walter F."/>
            <person name="Albersmeier A."/>
            <person name="Kalinowski J."/>
            <person name="Ruckert C."/>
        </authorList>
    </citation>
    <scope>NUCLEOTIDE SEQUENCE</scope>
    <source>
        <strain evidence="2">JCM 17251</strain>
    </source>
</reference>
<dbReference type="RefSeq" id="WP_188859519.1">
    <property type="nucleotide sequence ID" value="NZ_BMOS01000047.1"/>
</dbReference>
<evidence type="ECO:0000313" key="3">
    <source>
        <dbReference type="Proteomes" id="UP000624041"/>
    </source>
</evidence>
<accession>A0A917Y5T7</accession>
<feature type="domain" description="Transposase IS200-like" evidence="1">
    <location>
        <begin position="11"/>
        <end position="130"/>
    </location>
</feature>
<dbReference type="GO" id="GO:0006313">
    <property type="term" value="P:DNA transposition"/>
    <property type="evidence" value="ECO:0007669"/>
    <property type="project" value="InterPro"/>
</dbReference>
<dbReference type="AlphaFoldDB" id="A0A917Y5T7"/>
<keyword evidence="3" id="KW-1185">Reference proteome</keyword>
<dbReference type="Gene3D" id="3.30.70.1290">
    <property type="entry name" value="Transposase IS200-like"/>
    <property type="match status" value="1"/>
</dbReference>
<dbReference type="PANTHER" id="PTHR33360:SF2">
    <property type="entry name" value="TRANSPOSASE FOR INSERTION SEQUENCE ELEMENT IS200"/>
    <property type="match status" value="1"/>
</dbReference>
<dbReference type="Pfam" id="PF01797">
    <property type="entry name" value="Y1_Tnp"/>
    <property type="match status" value="1"/>
</dbReference>